<dbReference type="EMBL" id="JAHZIJ010000027">
    <property type="protein sequence ID" value="MBW7477585.1"/>
    <property type="molecule type" value="Genomic_DNA"/>
</dbReference>
<protein>
    <submittedName>
        <fullName evidence="1">Esterase family protein</fullName>
    </submittedName>
</protein>
<sequence>MTDNRYLKRTINKETVPSTHLPEGSRDLRVYLPPGYNELLSYPVVYCQDGEDFFNFGRIATIANRMILDEGLEPFLIVGVEVDKSKRTDEYAADGARHNQYTTFFGEELIPFIEGKYPVRREPSQRVLAGDSLGATVSLHIALAYPDLFHQIISLSGAYYPSSCTIASETGDLGWLTMYMIVGLQETAYETDRGIYDFVAMNREMKQILESKNATLHYSEHEGQHAWGFWQRMIPEALQTFIDSDS</sequence>
<accession>A0ABS7DCK9</accession>
<dbReference type="Proteomes" id="UP000812277">
    <property type="component" value="Unassembled WGS sequence"/>
</dbReference>
<name>A0ABS7DCK9_9BACL</name>
<dbReference type="Pfam" id="PF00756">
    <property type="entry name" value="Esterase"/>
    <property type="match status" value="1"/>
</dbReference>
<dbReference type="PANTHER" id="PTHR48098">
    <property type="entry name" value="ENTEROCHELIN ESTERASE-RELATED"/>
    <property type="match status" value="1"/>
</dbReference>
<comment type="caution">
    <text evidence="1">The sequence shown here is derived from an EMBL/GenBank/DDBJ whole genome shotgun (WGS) entry which is preliminary data.</text>
</comment>
<dbReference type="PANTHER" id="PTHR48098:SF3">
    <property type="entry name" value="IRON(III) ENTEROBACTIN ESTERASE"/>
    <property type="match status" value="1"/>
</dbReference>
<gene>
    <name evidence="1" type="ORF">K0T92_22965</name>
</gene>
<proteinExistence type="predicted"/>
<dbReference type="InterPro" id="IPR050583">
    <property type="entry name" value="Mycobacterial_A85_antigen"/>
</dbReference>
<reference evidence="1 2" key="1">
    <citation type="submission" date="2021-07" db="EMBL/GenBank/DDBJ databases">
        <title>Paenibacillus radiodurans sp. nov., isolated from the southeastern edge of Tengger Desert.</title>
        <authorList>
            <person name="Zhang G."/>
        </authorList>
    </citation>
    <scope>NUCLEOTIDE SEQUENCE [LARGE SCALE GENOMIC DNA]</scope>
    <source>
        <strain evidence="1 2">DT7-4</strain>
    </source>
</reference>
<dbReference type="RefSeq" id="WP_219874895.1">
    <property type="nucleotide sequence ID" value="NZ_JAHZIJ010000027.1"/>
</dbReference>
<organism evidence="1 2">
    <name type="scientific">Paenibacillus oenotherae</name>
    <dbReference type="NCBI Taxonomy" id="1435645"/>
    <lineage>
        <taxon>Bacteria</taxon>
        <taxon>Bacillati</taxon>
        <taxon>Bacillota</taxon>
        <taxon>Bacilli</taxon>
        <taxon>Bacillales</taxon>
        <taxon>Paenibacillaceae</taxon>
        <taxon>Paenibacillus</taxon>
    </lineage>
</organism>
<dbReference type="Gene3D" id="3.40.50.1820">
    <property type="entry name" value="alpha/beta hydrolase"/>
    <property type="match status" value="1"/>
</dbReference>
<dbReference type="SUPFAM" id="SSF53474">
    <property type="entry name" value="alpha/beta-Hydrolases"/>
    <property type="match status" value="1"/>
</dbReference>
<dbReference type="InterPro" id="IPR029058">
    <property type="entry name" value="AB_hydrolase_fold"/>
</dbReference>
<dbReference type="InterPro" id="IPR000801">
    <property type="entry name" value="Esterase-like"/>
</dbReference>
<keyword evidence="2" id="KW-1185">Reference proteome</keyword>
<evidence type="ECO:0000313" key="1">
    <source>
        <dbReference type="EMBL" id="MBW7477585.1"/>
    </source>
</evidence>
<evidence type="ECO:0000313" key="2">
    <source>
        <dbReference type="Proteomes" id="UP000812277"/>
    </source>
</evidence>